<organism evidence="1 2">
    <name type="scientific">Hafnia alvei</name>
    <dbReference type="NCBI Taxonomy" id="569"/>
    <lineage>
        <taxon>Bacteria</taxon>
        <taxon>Pseudomonadati</taxon>
        <taxon>Pseudomonadota</taxon>
        <taxon>Gammaproteobacteria</taxon>
        <taxon>Enterobacterales</taxon>
        <taxon>Hafniaceae</taxon>
        <taxon>Hafnia</taxon>
    </lineage>
</organism>
<accession>A0A377PLG2</accession>
<reference evidence="1 2" key="1">
    <citation type="submission" date="2018-06" db="EMBL/GenBank/DDBJ databases">
        <authorList>
            <consortium name="Pathogen Informatics"/>
            <person name="Doyle S."/>
        </authorList>
    </citation>
    <scope>NUCLEOTIDE SEQUENCE [LARGE SCALE GENOMIC DNA]</scope>
    <source>
        <strain evidence="1 2">NCTC8105</strain>
    </source>
</reference>
<protein>
    <submittedName>
        <fullName evidence="1">Uncharacterized protein</fullName>
    </submittedName>
</protein>
<name>A0A377PLG2_HAFAL</name>
<dbReference type="AlphaFoldDB" id="A0A377PLG2"/>
<gene>
    <name evidence="1" type="ORF">NCTC8105_03334</name>
</gene>
<proteinExistence type="predicted"/>
<sequence length="94" mass="10454">MDQQTAALIQKITLLEQKMAKQGAATNFVITHIIDLLDEQSGDEKFSSKLKGSLSESLNKLNHGVSVQIKSAINDLLAPAFREQFKPEPEKFIK</sequence>
<dbReference type="RefSeq" id="WP_043494348.1">
    <property type="nucleotide sequence ID" value="NZ_CALJTU010000071.1"/>
</dbReference>
<evidence type="ECO:0000313" key="2">
    <source>
        <dbReference type="Proteomes" id="UP000254821"/>
    </source>
</evidence>
<dbReference type="EMBL" id="UGHP01000001">
    <property type="protein sequence ID" value="STQ81157.1"/>
    <property type="molecule type" value="Genomic_DNA"/>
</dbReference>
<dbReference type="Proteomes" id="UP000254821">
    <property type="component" value="Unassembled WGS sequence"/>
</dbReference>
<evidence type="ECO:0000313" key="1">
    <source>
        <dbReference type="EMBL" id="STQ81157.1"/>
    </source>
</evidence>